<accession>A0ABT9Q1H6</accession>
<dbReference type="Proteomes" id="UP001241472">
    <property type="component" value="Unassembled WGS sequence"/>
</dbReference>
<keyword evidence="3" id="KW-1185">Reference proteome</keyword>
<feature type="transmembrane region" description="Helical" evidence="1">
    <location>
        <begin position="26"/>
        <end position="43"/>
    </location>
</feature>
<dbReference type="EMBL" id="JAUSRF010000023">
    <property type="protein sequence ID" value="MDP9840198.1"/>
    <property type="molecule type" value="Genomic_DNA"/>
</dbReference>
<proteinExistence type="predicted"/>
<evidence type="ECO:0000256" key="1">
    <source>
        <dbReference type="SAM" id="Phobius"/>
    </source>
</evidence>
<dbReference type="RefSeq" id="WP_306839564.1">
    <property type="nucleotide sequence ID" value="NZ_JAUSRF010000023.1"/>
</dbReference>
<evidence type="ECO:0000313" key="2">
    <source>
        <dbReference type="EMBL" id="MDP9840198.1"/>
    </source>
</evidence>
<keyword evidence="1" id="KW-0472">Membrane</keyword>
<evidence type="ECO:0000313" key="3">
    <source>
        <dbReference type="Proteomes" id="UP001241472"/>
    </source>
</evidence>
<gene>
    <name evidence="2" type="ORF">J2T09_004978</name>
</gene>
<sequence>MQGVSGGDLSRYTARIENNPDPVMRLLRMLLIIIIAFVGFFGFRWHTYVSNTDSPYDEVGITLNSNMPLPVRKWGCDKLHATFGNVLPPYGCQAEGGDGRGWM</sequence>
<organism evidence="2 3">
    <name type="scientific">Neorhizobium huautlense</name>
    <dbReference type="NCBI Taxonomy" id="67774"/>
    <lineage>
        <taxon>Bacteria</taxon>
        <taxon>Pseudomonadati</taxon>
        <taxon>Pseudomonadota</taxon>
        <taxon>Alphaproteobacteria</taxon>
        <taxon>Hyphomicrobiales</taxon>
        <taxon>Rhizobiaceae</taxon>
        <taxon>Rhizobium/Agrobacterium group</taxon>
        <taxon>Neorhizobium</taxon>
    </lineage>
</organism>
<protein>
    <submittedName>
        <fullName evidence="2">Uncharacterized protein</fullName>
    </submittedName>
</protein>
<name>A0ABT9Q1H6_9HYPH</name>
<keyword evidence="1" id="KW-1133">Transmembrane helix</keyword>
<reference evidence="2 3" key="1">
    <citation type="submission" date="2023-07" db="EMBL/GenBank/DDBJ databases">
        <title>Sorghum-associated microbial communities from plants grown in Nebraska, USA.</title>
        <authorList>
            <person name="Schachtman D."/>
        </authorList>
    </citation>
    <scope>NUCLEOTIDE SEQUENCE [LARGE SCALE GENOMIC DNA]</scope>
    <source>
        <strain evidence="2 3">DS1307</strain>
    </source>
</reference>
<comment type="caution">
    <text evidence="2">The sequence shown here is derived from an EMBL/GenBank/DDBJ whole genome shotgun (WGS) entry which is preliminary data.</text>
</comment>
<keyword evidence="1" id="KW-0812">Transmembrane</keyword>